<reference evidence="1 2" key="1">
    <citation type="journal article" date="2018" name="Nat. Ecol. Evol.">
        <title>Pezizomycetes genomes reveal the molecular basis of ectomycorrhizal truffle lifestyle.</title>
        <authorList>
            <person name="Murat C."/>
            <person name="Payen T."/>
            <person name="Noel B."/>
            <person name="Kuo A."/>
            <person name="Morin E."/>
            <person name="Chen J."/>
            <person name="Kohler A."/>
            <person name="Krizsan K."/>
            <person name="Balestrini R."/>
            <person name="Da Silva C."/>
            <person name="Montanini B."/>
            <person name="Hainaut M."/>
            <person name="Levati E."/>
            <person name="Barry K.W."/>
            <person name="Belfiori B."/>
            <person name="Cichocki N."/>
            <person name="Clum A."/>
            <person name="Dockter R.B."/>
            <person name="Fauchery L."/>
            <person name="Guy J."/>
            <person name="Iotti M."/>
            <person name="Le Tacon F."/>
            <person name="Lindquist E.A."/>
            <person name="Lipzen A."/>
            <person name="Malagnac F."/>
            <person name="Mello A."/>
            <person name="Molinier V."/>
            <person name="Miyauchi S."/>
            <person name="Poulain J."/>
            <person name="Riccioni C."/>
            <person name="Rubini A."/>
            <person name="Sitrit Y."/>
            <person name="Splivallo R."/>
            <person name="Traeger S."/>
            <person name="Wang M."/>
            <person name="Zifcakova L."/>
            <person name="Wipf D."/>
            <person name="Zambonelli A."/>
            <person name="Paolocci F."/>
            <person name="Nowrousian M."/>
            <person name="Ottonello S."/>
            <person name="Baldrian P."/>
            <person name="Spatafora J.W."/>
            <person name="Henrissat B."/>
            <person name="Nagy L.G."/>
            <person name="Aury J.M."/>
            <person name="Wincker P."/>
            <person name="Grigoriev I.V."/>
            <person name="Bonfante P."/>
            <person name="Martin F.M."/>
        </authorList>
    </citation>
    <scope>NUCLEOTIDE SEQUENCE [LARGE SCALE GENOMIC DNA]</scope>
    <source>
        <strain evidence="1 2">120613-1</strain>
    </source>
</reference>
<keyword evidence="2" id="KW-1185">Reference proteome</keyword>
<gene>
    <name evidence="1" type="ORF">L873DRAFT_1810403</name>
</gene>
<name>A0A3N4JK48_9PEZI</name>
<accession>A0A3N4JK48</accession>
<protein>
    <submittedName>
        <fullName evidence="1">Uncharacterized protein</fullName>
    </submittedName>
</protein>
<dbReference type="EMBL" id="ML120408">
    <property type="protein sequence ID" value="RPA97091.1"/>
    <property type="molecule type" value="Genomic_DNA"/>
</dbReference>
<organism evidence="1 2">
    <name type="scientific">Choiromyces venosus 120613-1</name>
    <dbReference type="NCBI Taxonomy" id="1336337"/>
    <lineage>
        <taxon>Eukaryota</taxon>
        <taxon>Fungi</taxon>
        <taxon>Dikarya</taxon>
        <taxon>Ascomycota</taxon>
        <taxon>Pezizomycotina</taxon>
        <taxon>Pezizomycetes</taxon>
        <taxon>Pezizales</taxon>
        <taxon>Tuberaceae</taxon>
        <taxon>Choiromyces</taxon>
    </lineage>
</organism>
<dbReference type="Proteomes" id="UP000276215">
    <property type="component" value="Unassembled WGS sequence"/>
</dbReference>
<evidence type="ECO:0000313" key="2">
    <source>
        <dbReference type="Proteomes" id="UP000276215"/>
    </source>
</evidence>
<sequence length="91" mass="10062">MIHSLINGRISSWASCAGFHSYAGAIFVSSVKLQVRIHMYGSRVMDILEQPYKLPLVYFGTVVTNSSMGQVSPGLSYNHLPYDTDTIIPKP</sequence>
<evidence type="ECO:0000313" key="1">
    <source>
        <dbReference type="EMBL" id="RPA97091.1"/>
    </source>
</evidence>
<proteinExistence type="predicted"/>
<dbReference type="AlphaFoldDB" id="A0A3N4JK48"/>